<dbReference type="Proteomes" id="UP001501447">
    <property type="component" value="Unassembled WGS sequence"/>
</dbReference>
<proteinExistence type="predicted"/>
<comment type="caution">
    <text evidence="1">The sequence shown here is derived from an EMBL/GenBank/DDBJ whole genome shotgun (WGS) entry which is preliminary data.</text>
</comment>
<sequence length="148" mass="16050">MSTFLLALAELLIDPLDKLLRLDADPLEMVRRPEVMGRWQAMTDHDKITSLANRAWDSRIVPLPRTEAEPGTVTYAAGLHAIAGLVAARTECEDRIRALGLPDPTVSPGANVLLLAAIRQDAIANETRGCPVCRQPWPPHPGAGGTWS</sequence>
<name>A0ABP6DAC7_9ACTN</name>
<protein>
    <submittedName>
        <fullName evidence="1">Uncharacterized protein</fullName>
    </submittedName>
</protein>
<keyword evidence="2" id="KW-1185">Reference proteome</keyword>
<evidence type="ECO:0000313" key="1">
    <source>
        <dbReference type="EMBL" id="GAA2639780.1"/>
    </source>
</evidence>
<gene>
    <name evidence="1" type="ORF">GCM10009863_66100</name>
</gene>
<accession>A0ABP6DAC7</accession>
<organism evidence="1 2">
    <name type="scientific">Streptomyces axinellae</name>
    <dbReference type="NCBI Taxonomy" id="552788"/>
    <lineage>
        <taxon>Bacteria</taxon>
        <taxon>Bacillati</taxon>
        <taxon>Actinomycetota</taxon>
        <taxon>Actinomycetes</taxon>
        <taxon>Kitasatosporales</taxon>
        <taxon>Streptomycetaceae</taxon>
        <taxon>Streptomyces</taxon>
    </lineage>
</organism>
<dbReference type="RefSeq" id="WP_344570755.1">
    <property type="nucleotide sequence ID" value="NZ_BAAARJ010000036.1"/>
</dbReference>
<dbReference type="EMBL" id="BAAARJ010000036">
    <property type="protein sequence ID" value="GAA2639780.1"/>
    <property type="molecule type" value="Genomic_DNA"/>
</dbReference>
<evidence type="ECO:0000313" key="2">
    <source>
        <dbReference type="Proteomes" id="UP001501447"/>
    </source>
</evidence>
<reference evidence="2" key="1">
    <citation type="journal article" date="2019" name="Int. J. Syst. Evol. Microbiol.">
        <title>The Global Catalogue of Microorganisms (GCM) 10K type strain sequencing project: providing services to taxonomists for standard genome sequencing and annotation.</title>
        <authorList>
            <consortium name="The Broad Institute Genomics Platform"/>
            <consortium name="The Broad Institute Genome Sequencing Center for Infectious Disease"/>
            <person name="Wu L."/>
            <person name="Ma J."/>
        </authorList>
    </citation>
    <scope>NUCLEOTIDE SEQUENCE [LARGE SCALE GENOMIC DNA]</scope>
    <source>
        <strain evidence="2">JCM 16373</strain>
    </source>
</reference>